<evidence type="ECO:0000313" key="7">
    <source>
        <dbReference type="EMBL" id="KAG0718645.1"/>
    </source>
</evidence>
<sequence>MDTAFAKYSLKGGKVRKSHLEKLVLDPPDNAPEDIQSAFRELVQPEGPQQQVAAVDKLLAAALASEDSVITCTTIFLSSLLQLKPKVQLKSKILKCLPALAASYPETYRKCALNFLQSTAASTTDVFCLVQGVSLLIEEKKIIFAIDKQDKGQCPSESDEWVKQQPGIIRATRRGLSLLWGRTLGEASTVEASSALQQMQRLVKSSTVFYQQHYCAGDDADALSRELVEEVLDILHHPACPLDLRVNCGQLLIWVHSHVSKSSLSQLVKDVMKGVDQYADLPYVGQLALINGILCVTPSRDLYTNGDDSYLGIDVIQACLALASSTNDGNIALSAIRVIHQWTLRTLEAQQCGLLEGAACDLDISSPLMSCLLEYLWLSWDHFLDSVKHSTRETFHNLLRILQNVNEEKCKQHLLHICGTFVPQLSGRRYRCSAVSCMVPVLGARCLLDLYPSLPSTLITYLKEPSMASHASELILALFLQHRKEVSSAHWQDVWLTKFIDLFSKEMQPYGYESLFKKLLFACPDSLDTAVCRLVQCSENPVSEKLCLLIMCVKIGRYSPQWITKCNDTSKQQDPSLWQGVLPYPIIELCVSHRDEAVQQAAFGLLCESPKSTELPGGRDLELILDYCRYSITSHSPSHRQHLVKSTKKLLIRIKEGSFTLMKSNKIRKLPSADLIIKAQASFCQKLFLIMTQNIGYGANASRRSTALQILELFQEIIGEGCGDALNVRPVMDQEVFLDTLLAVLDDSYETNKVIALTLLMSCFKEKVSKPKLESLFTAALTLASSCRPPDSLTAAYVLKFLSNHSDVVEVIGRWAPETISCDSPRRATCKLLLECLQKEVILAQENLLSAAASGPMYGLLLCLRMHISDIPEPEFTDHHSEWVHIINKILEMCYKVSELVAPVVRNSSPEGHLPMDLSPESLESLRAALQASLGNQQRQEEITLSQDCRPEEFVKAQAISAQMVLLCAWRSVKEVSLIFGELIHRVPLSSSDLNLLTVKDIEDIGQYFLSQLIETKHRGAFEQSYVGFGKICQCLWQCEEESLRKLPEKWLTEVLGSIQDSSDTRLCSTRRSAGVPFIVQAVLSSEPSVWGAACLKRTMNLLLTLASESQYEGSDARIHAFNILRSLYRDTRLGDNVILYVSDGVKAALKGYKSNAWAERNAASLLFASLVTRMLGVKQTKDDLSRKNAMSALVFFRRYPELFDFLKDELDAGAAEIKEGRLVPALFPALLLLARLAPAPLEGRTSAVSMASFRPAILLCATSCVLKLRTLASHALVPLVAPSQLCQGCGPTVPQSCLHRPEYAPWLPPVFTKIAEKLHWKG</sequence>
<feature type="domain" description="tRNA (32-2'-O)-methyltransferase regulator THADA-like TPR repeats region" evidence="5">
    <location>
        <begin position="491"/>
        <end position="714"/>
    </location>
</feature>
<keyword evidence="2" id="KW-0819">tRNA processing</keyword>
<dbReference type="Pfam" id="PF10350">
    <property type="entry name" value="DUF2428"/>
    <property type="match status" value="1"/>
</dbReference>
<reference evidence="7" key="1">
    <citation type="submission" date="2020-07" db="EMBL/GenBank/DDBJ databases">
        <title>The High-quality genome of the commercially important snow crab, Chionoecetes opilio.</title>
        <authorList>
            <person name="Jeong J.-H."/>
            <person name="Ryu S."/>
        </authorList>
    </citation>
    <scope>NUCLEOTIDE SEQUENCE</scope>
    <source>
        <strain evidence="7">MADBK_172401_WGS</strain>
        <tissue evidence="7">Digestive gland</tissue>
    </source>
</reference>
<dbReference type="SUPFAM" id="SSF48371">
    <property type="entry name" value="ARM repeat"/>
    <property type="match status" value="2"/>
</dbReference>
<feature type="domain" description="DUF2428" evidence="4">
    <location>
        <begin position="886"/>
        <end position="1159"/>
    </location>
</feature>
<proteinExistence type="inferred from homology"/>
<dbReference type="EMBL" id="JACEEZ010015694">
    <property type="protein sequence ID" value="KAG0718645.1"/>
    <property type="molecule type" value="Genomic_DNA"/>
</dbReference>
<organism evidence="7 8">
    <name type="scientific">Chionoecetes opilio</name>
    <name type="common">Atlantic snow crab</name>
    <name type="synonym">Cancer opilio</name>
    <dbReference type="NCBI Taxonomy" id="41210"/>
    <lineage>
        <taxon>Eukaryota</taxon>
        <taxon>Metazoa</taxon>
        <taxon>Ecdysozoa</taxon>
        <taxon>Arthropoda</taxon>
        <taxon>Crustacea</taxon>
        <taxon>Multicrustacea</taxon>
        <taxon>Malacostraca</taxon>
        <taxon>Eumalacostraca</taxon>
        <taxon>Eucarida</taxon>
        <taxon>Decapoda</taxon>
        <taxon>Pleocyemata</taxon>
        <taxon>Brachyura</taxon>
        <taxon>Eubrachyura</taxon>
        <taxon>Majoidea</taxon>
        <taxon>Majidae</taxon>
        <taxon>Chionoecetes</taxon>
    </lineage>
</organism>
<keyword evidence="8" id="KW-1185">Reference proteome</keyword>
<evidence type="ECO:0000256" key="1">
    <source>
        <dbReference type="ARBA" id="ARBA00010409"/>
    </source>
</evidence>
<dbReference type="PANTHER" id="PTHR14387:SF7">
    <property type="entry name" value="THYROID ADENOMA-ASSOCIATED PROTEIN"/>
    <property type="match status" value="1"/>
</dbReference>
<dbReference type="GO" id="GO:0005829">
    <property type="term" value="C:cytosol"/>
    <property type="evidence" value="ECO:0007669"/>
    <property type="project" value="TreeGrafter"/>
</dbReference>
<evidence type="ECO:0000256" key="3">
    <source>
        <dbReference type="ARBA" id="ARBA00035698"/>
    </source>
</evidence>
<evidence type="ECO:0000259" key="5">
    <source>
        <dbReference type="Pfam" id="PF25150"/>
    </source>
</evidence>
<dbReference type="Pfam" id="PF25151">
    <property type="entry name" value="TPR_Trm732_C"/>
    <property type="match status" value="1"/>
</dbReference>
<evidence type="ECO:0000259" key="4">
    <source>
        <dbReference type="Pfam" id="PF10350"/>
    </source>
</evidence>
<evidence type="ECO:0000256" key="2">
    <source>
        <dbReference type="ARBA" id="ARBA00022694"/>
    </source>
</evidence>
<gene>
    <name evidence="7" type="primary">THADA_1</name>
    <name evidence="7" type="ORF">GWK47_052000</name>
</gene>
<dbReference type="Proteomes" id="UP000770661">
    <property type="component" value="Unassembled WGS sequence"/>
</dbReference>
<dbReference type="OrthoDB" id="73997at2759"/>
<dbReference type="InterPro" id="IPR019442">
    <property type="entry name" value="THADA/TRM732_DUF2428"/>
</dbReference>
<name>A0A8J4Y0E5_CHIOP</name>
<evidence type="ECO:0000313" key="8">
    <source>
        <dbReference type="Proteomes" id="UP000770661"/>
    </source>
</evidence>
<dbReference type="GO" id="GO:0030488">
    <property type="term" value="P:tRNA methylation"/>
    <property type="evidence" value="ECO:0007669"/>
    <property type="project" value="TreeGrafter"/>
</dbReference>
<dbReference type="Pfam" id="PF25150">
    <property type="entry name" value="TPR_Trm732"/>
    <property type="match status" value="1"/>
</dbReference>
<dbReference type="PANTHER" id="PTHR14387">
    <property type="entry name" value="THADA/DEATH RECEPTOR INTERACTING PROTEIN"/>
    <property type="match status" value="1"/>
</dbReference>
<dbReference type="InterPro" id="IPR056842">
    <property type="entry name" value="THADA-like_TPR_C"/>
</dbReference>
<accession>A0A8J4Y0E5</accession>
<evidence type="ECO:0000259" key="6">
    <source>
        <dbReference type="Pfam" id="PF25151"/>
    </source>
</evidence>
<comment type="caution">
    <text evidence="7">The sequence shown here is derived from an EMBL/GenBank/DDBJ whole genome shotgun (WGS) entry which is preliminary data.</text>
</comment>
<protein>
    <recommendedName>
        <fullName evidence="3">tRNA (32-2'-O)-methyltransferase regulator THADA</fullName>
    </recommendedName>
</protein>
<dbReference type="InterPro" id="IPR051954">
    <property type="entry name" value="tRNA_methyltransferase_THADA"/>
</dbReference>
<feature type="domain" description="tRNA (32-2'-O)-methyltransferase regulator THADA-like C-terminal TPR repeats region" evidence="6">
    <location>
        <begin position="1161"/>
        <end position="1289"/>
    </location>
</feature>
<comment type="similarity">
    <text evidence="1">Belongs to the THADA family.</text>
</comment>
<dbReference type="InterPro" id="IPR016024">
    <property type="entry name" value="ARM-type_fold"/>
</dbReference>
<dbReference type="InterPro" id="IPR056843">
    <property type="entry name" value="THADA-like_TPR"/>
</dbReference>